<evidence type="ECO:0000256" key="2">
    <source>
        <dbReference type="ARBA" id="ARBA00022801"/>
    </source>
</evidence>
<dbReference type="STRING" id="1185766.SAMN05216224_101751"/>
<keyword evidence="2" id="KW-0378">Hydrolase</keyword>
<evidence type="ECO:0000256" key="1">
    <source>
        <dbReference type="ARBA" id="ARBA00022723"/>
    </source>
</evidence>
<reference evidence="6 7" key="1">
    <citation type="submission" date="2014-03" db="EMBL/GenBank/DDBJ databases">
        <title>The draft genome sequence of Thioclava dalianensis DLFJ1-1.</title>
        <authorList>
            <person name="Lai Q."/>
            <person name="Shao Z."/>
        </authorList>
    </citation>
    <scope>NUCLEOTIDE SEQUENCE [LARGE SCALE GENOMIC DNA]</scope>
    <source>
        <strain evidence="6 7">DLFJ1-1</strain>
    </source>
</reference>
<dbReference type="InterPro" id="IPR050884">
    <property type="entry name" value="CNP_phosphodiesterase-III"/>
</dbReference>
<dbReference type="Proteomes" id="UP000027725">
    <property type="component" value="Unassembled WGS sequence"/>
</dbReference>
<dbReference type="EMBL" id="JHEH01000019">
    <property type="protein sequence ID" value="KEP69019.1"/>
    <property type="molecule type" value="Genomic_DNA"/>
</dbReference>
<gene>
    <name evidence="6" type="ORF">DL1_06090</name>
</gene>
<feature type="domain" description="Calcineurin-like phosphoesterase" evidence="5">
    <location>
        <begin position="3"/>
        <end position="188"/>
    </location>
</feature>
<dbReference type="OrthoDB" id="651281at2"/>
<evidence type="ECO:0000256" key="3">
    <source>
        <dbReference type="ARBA" id="ARBA00023004"/>
    </source>
</evidence>
<evidence type="ECO:0000313" key="7">
    <source>
        <dbReference type="Proteomes" id="UP000027725"/>
    </source>
</evidence>
<protein>
    <submittedName>
        <fullName evidence="6">Phosphodiesterase</fullName>
    </submittedName>
</protein>
<evidence type="ECO:0000256" key="4">
    <source>
        <dbReference type="ARBA" id="ARBA00025742"/>
    </source>
</evidence>
<dbReference type="CDD" id="cd07400">
    <property type="entry name" value="MPP_1"/>
    <property type="match status" value="1"/>
</dbReference>
<dbReference type="Pfam" id="PF00149">
    <property type="entry name" value="Metallophos"/>
    <property type="match status" value="1"/>
</dbReference>
<dbReference type="InterPro" id="IPR029052">
    <property type="entry name" value="Metallo-depent_PP-like"/>
</dbReference>
<dbReference type="Gene3D" id="3.60.21.10">
    <property type="match status" value="1"/>
</dbReference>
<evidence type="ECO:0000313" key="6">
    <source>
        <dbReference type="EMBL" id="KEP69019.1"/>
    </source>
</evidence>
<dbReference type="AlphaFoldDB" id="A0A074TBD1"/>
<dbReference type="GO" id="GO:0016787">
    <property type="term" value="F:hydrolase activity"/>
    <property type="evidence" value="ECO:0007669"/>
    <property type="project" value="UniProtKB-KW"/>
</dbReference>
<comment type="caution">
    <text evidence="6">The sequence shown here is derived from an EMBL/GenBank/DDBJ whole genome shotgun (WGS) entry which is preliminary data.</text>
</comment>
<dbReference type="PANTHER" id="PTHR42988:SF2">
    <property type="entry name" value="CYCLIC NUCLEOTIDE PHOSPHODIESTERASE CBUA0032-RELATED"/>
    <property type="match status" value="1"/>
</dbReference>
<comment type="similarity">
    <text evidence="4">Belongs to the cyclic nucleotide phosphodiesterase class-III family.</text>
</comment>
<dbReference type="PANTHER" id="PTHR42988">
    <property type="entry name" value="PHOSPHOHYDROLASE"/>
    <property type="match status" value="1"/>
</dbReference>
<dbReference type="InterPro" id="IPR004843">
    <property type="entry name" value="Calcineurin-like_PHP"/>
</dbReference>
<dbReference type="eggNOG" id="COG1409">
    <property type="taxonomic scope" value="Bacteria"/>
</dbReference>
<name>A0A074TBD1_9RHOB</name>
<dbReference type="SUPFAM" id="SSF56300">
    <property type="entry name" value="Metallo-dependent phosphatases"/>
    <property type="match status" value="1"/>
</dbReference>
<keyword evidence="7" id="KW-1185">Reference proteome</keyword>
<keyword evidence="3" id="KW-0408">Iron</keyword>
<sequence length="261" mass="28681">MTRIVHLSDLHFGRTLPALESPLVQSVNALGADLIVISGDFTQRARRGQFSQARRFVESLDAPVLSVPGNHDTPLDNIFVRFLRPFGRYKAAIDRNLEPDFDTDDLRAVGVNTVNRFAWQRGKVSGHTVARLCEGFSDAQDKLCVAVMHHPLEHGPDVDKKLMGGADRALEGLNECGADLVLSGHLHTASAAPFSAVPGVLFVQAGTGLSSRLRGERNMFNLIEGDARALSITRFEADESTRFVPRAPLHFTRVDGHWQSH</sequence>
<organism evidence="6 7">
    <name type="scientific">Thioclava dalianensis</name>
    <dbReference type="NCBI Taxonomy" id="1185766"/>
    <lineage>
        <taxon>Bacteria</taxon>
        <taxon>Pseudomonadati</taxon>
        <taxon>Pseudomonadota</taxon>
        <taxon>Alphaproteobacteria</taxon>
        <taxon>Rhodobacterales</taxon>
        <taxon>Paracoccaceae</taxon>
        <taxon>Thioclava</taxon>
    </lineage>
</organism>
<accession>A0A074TBD1</accession>
<dbReference type="RefSeq" id="WP_038067556.1">
    <property type="nucleotide sequence ID" value="NZ_FOVB01000001.1"/>
</dbReference>
<proteinExistence type="inferred from homology"/>
<evidence type="ECO:0000259" key="5">
    <source>
        <dbReference type="Pfam" id="PF00149"/>
    </source>
</evidence>
<keyword evidence="1" id="KW-0479">Metal-binding</keyword>
<dbReference type="GO" id="GO:0046872">
    <property type="term" value="F:metal ion binding"/>
    <property type="evidence" value="ECO:0007669"/>
    <property type="project" value="UniProtKB-KW"/>
</dbReference>